<dbReference type="FunFam" id="3.30.565.10:FF:000010">
    <property type="entry name" value="Sensor histidine kinase RcsC"/>
    <property type="match status" value="1"/>
</dbReference>
<dbReference type="PRINTS" id="PR00344">
    <property type="entry name" value="BCTRLSENSOR"/>
</dbReference>
<evidence type="ECO:0000256" key="13">
    <source>
        <dbReference type="ARBA" id="ARBA00023136"/>
    </source>
</evidence>
<evidence type="ECO:0000256" key="5">
    <source>
        <dbReference type="ARBA" id="ARBA00022553"/>
    </source>
</evidence>
<evidence type="ECO:0000256" key="4">
    <source>
        <dbReference type="ARBA" id="ARBA00022475"/>
    </source>
</evidence>
<protein>
    <recommendedName>
        <fullName evidence="3">histidine kinase</fullName>
        <ecNumber evidence="3">2.7.13.3</ecNumber>
    </recommendedName>
</protein>
<evidence type="ECO:0000256" key="1">
    <source>
        <dbReference type="ARBA" id="ARBA00000085"/>
    </source>
</evidence>
<dbReference type="Pfam" id="PF08447">
    <property type="entry name" value="PAS_3"/>
    <property type="match status" value="2"/>
</dbReference>
<dbReference type="PANTHER" id="PTHR45339:SF1">
    <property type="entry name" value="HYBRID SIGNAL TRANSDUCTION HISTIDINE KINASE J"/>
    <property type="match status" value="1"/>
</dbReference>
<keyword evidence="13" id="KW-0472">Membrane</keyword>
<name>A0A1B1YQE6_9GAMM</name>
<dbReference type="Pfam" id="PF00512">
    <property type="entry name" value="HisKA"/>
    <property type="match status" value="1"/>
</dbReference>
<feature type="coiled-coil region" evidence="16">
    <location>
        <begin position="611"/>
        <end position="656"/>
    </location>
</feature>
<dbReference type="CDD" id="cd17546">
    <property type="entry name" value="REC_hyHK_CKI1_RcsC-like"/>
    <property type="match status" value="1"/>
</dbReference>
<keyword evidence="7" id="KW-0812">Transmembrane</keyword>
<dbReference type="Pfam" id="PF00672">
    <property type="entry name" value="HAMP"/>
    <property type="match status" value="1"/>
</dbReference>
<sequence>MKAIRIASLRSRLLLGAVLVLLPVSALMVSVAWTQYVSARQSVRSNAQNLARELVNQQGRQIEAARRLLEGLLRVPVLRDGDPTACSALLAQIRGEAASPYQNFTVTGPSGALRCSAVPLPEAFDAARLPGFSQTLKTAAFHVGGYAFGQIGGRPNLSLLAPALDRRGEVALLIHVALDLDWLAKDLGQGRLPAGSVVSLIDRTGKVMLSHPDPGNWIGRPLVGDALARIQAVRSDSVFEAPGPGGGHYIQAVAPLAWDGEPAGWLQVAIPVGAAYAPLHKLMAANLATLALVLLLVGAAWLGLSRHVLVPLRELGGVVQQIAAGERGLRATPRRDDEIGRLAGGFNHMLDGLVTSQKALIESERRWVLALEGAGLGVWDWNAQTNKIFFSRHWKAMLGYAEREVGNTLKEWSDRIHPDDLARCQSDRERHFRGETAVYSNEHRVRARDGSWRWILDQGTVFERSPGGEPLRVVGTYTDITERKQAEQSLLEKQSALAEAQRIAHIGSWSWQLASGAVTCSEETYRLCAIAPDDPVRDRQAFLDRVHPHDRDRVSVWADACIAGRSTADQEFRVALPDGQMRVLNGRAYLQRDALGRPLALVGTVQDITERKTLEQELDQHRHHLEALVQSRTAELETARAEAERLARVKSEFLANMSHEIRTPLNAVLGLAQIGARDSAGRAAYATFARIREAGEHLLGVINDVLDFSRLEAGRVMVDTQPLALTAVLDNVHSLISERAVSKGLKFVVEAVPGLPQWVAGDEQRLRQILVNLLANAVKFTDRGEVRLHVTRRGDETFFAVSDTGIGMTDEQVARLFRSFEQADNSTTRRYGGSGLGLAISQTLANQMDGEIVVTSTSGAGSTFTLRLPLPATEAPLPKPPPSGAIADRRLEGLRLLAAEDVDVNRLVLEYVLNSEGAQVLFAENGQQAIERLQESGVGAFDAVLMDVQMPVMDGYQATQRIRQIAPALPVIGLTAHALGEERDRCLAAGMVEHVTKPIDADVLVAAIRRHTGQPAAEAAPRPVVASGAVIDWSGLLTRYSGRQDFVAKLAATALDSHRDTPDRLRGAAQAGDFADLAFRAHALKGMSGNLLAHGVQNLARQVEADARAKASQALDAAIELAGEVEALLAALTARVGEAAAAPEASAARG</sequence>
<feature type="modified residue" description="Phosphohistidine" evidence="14">
    <location>
        <position position="1082"/>
    </location>
</feature>
<dbReference type="InterPro" id="IPR001789">
    <property type="entry name" value="Sig_transdc_resp-reg_receiver"/>
</dbReference>
<dbReference type="InterPro" id="IPR035965">
    <property type="entry name" value="PAS-like_dom_sf"/>
</dbReference>
<evidence type="ECO:0000256" key="7">
    <source>
        <dbReference type="ARBA" id="ARBA00022692"/>
    </source>
</evidence>
<keyword evidence="10" id="KW-0067">ATP-binding</keyword>
<dbReference type="InterPro" id="IPR008207">
    <property type="entry name" value="Sig_transdc_His_kin_Hpt_dom"/>
</dbReference>
<dbReference type="InterPro" id="IPR036890">
    <property type="entry name" value="HATPase_C_sf"/>
</dbReference>
<evidence type="ECO:0000256" key="2">
    <source>
        <dbReference type="ARBA" id="ARBA00004651"/>
    </source>
</evidence>
<evidence type="ECO:0000256" key="12">
    <source>
        <dbReference type="ARBA" id="ARBA00023012"/>
    </source>
</evidence>
<evidence type="ECO:0000259" key="20">
    <source>
        <dbReference type="PROSITE" id="PS50885"/>
    </source>
</evidence>
<evidence type="ECO:0000256" key="11">
    <source>
        <dbReference type="ARBA" id="ARBA00022989"/>
    </source>
</evidence>
<dbReference type="InterPro" id="IPR004358">
    <property type="entry name" value="Sig_transdc_His_kin-like_C"/>
</dbReference>
<dbReference type="InterPro" id="IPR000700">
    <property type="entry name" value="PAS-assoc_C"/>
</dbReference>
<dbReference type="Gene3D" id="6.10.340.10">
    <property type="match status" value="1"/>
</dbReference>
<dbReference type="Gene3D" id="2.10.70.100">
    <property type="match status" value="1"/>
</dbReference>
<gene>
    <name evidence="22" type="ORF">PG2T_01535</name>
</gene>
<organism evidence="22 23">
    <name type="scientific">Immundisolibacter cernigliae</name>
    <dbReference type="NCBI Taxonomy" id="1810504"/>
    <lineage>
        <taxon>Bacteria</taxon>
        <taxon>Pseudomonadati</taxon>
        <taxon>Pseudomonadota</taxon>
        <taxon>Gammaproteobacteria</taxon>
        <taxon>Immundisolibacterales</taxon>
        <taxon>Immundisolibacteraceae</taxon>
        <taxon>Immundisolibacter</taxon>
    </lineage>
</organism>
<keyword evidence="4" id="KW-1003">Cell membrane</keyword>
<dbReference type="EC" id="2.7.13.3" evidence="3"/>
<feature type="domain" description="PAC" evidence="19">
    <location>
        <begin position="439"/>
        <end position="492"/>
    </location>
</feature>
<dbReference type="Gene3D" id="3.30.450.20">
    <property type="entry name" value="PAS domain"/>
    <property type="match status" value="3"/>
</dbReference>
<dbReference type="InParanoid" id="A0A1B1YQE6"/>
<dbReference type="SUPFAM" id="SSF55874">
    <property type="entry name" value="ATPase domain of HSP90 chaperone/DNA topoisomerase II/histidine kinase"/>
    <property type="match status" value="1"/>
</dbReference>
<dbReference type="SUPFAM" id="SSF52172">
    <property type="entry name" value="CheY-like"/>
    <property type="match status" value="1"/>
</dbReference>
<dbReference type="SMART" id="SM00086">
    <property type="entry name" value="PAC"/>
    <property type="match status" value="2"/>
</dbReference>
<dbReference type="InterPro" id="IPR001610">
    <property type="entry name" value="PAC"/>
</dbReference>
<dbReference type="CDD" id="cd06225">
    <property type="entry name" value="HAMP"/>
    <property type="match status" value="1"/>
</dbReference>
<feature type="domain" description="HAMP" evidence="20">
    <location>
        <begin position="306"/>
        <end position="358"/>
    </location>
</feature>
<dbReference type="KEGG" id="gbi:PG2T_01535"/>
<dbReference type="SMART" id="SM00387">
    <property type="entry name" value="HATPase_c"/>
    <property type="match status" value="1"/>
</dbReference>
<dbReference type="PROSITE" id="PS50109">
    <property type="entry name" value="HIS_KIN"/>
    <property type="match status" value="1"/>
</dbReference>
<dbReference type="Gene3D" id="3.30.565.10">
    <property type="entry name" value="Histidine kinase-like ATPase, C-terminal domain"/>
    <property type="match status" value="1"/>
</dbReference>
<dbReference type="GO" id="GO:0005886">
    <property type="term" value="C:plasma membrane"/>
    <property type="evidence" value="ECO:0007669"/>
    <property type="project" value="UniProtKB-SubCell"/>
</dbReference>
<dbReference type="Pfam" id="PF00072">
    <property type="entry name" value="Response_reg"/>
    <property type="match status" value="1"/>
</dbReference>
<dbReference type="CDD" id="cd00082">
    <property type="entry name" value="HisKA"/>
    <property type="match status" value="1"/>
</dbReference>
<feature type="domain" description="Response regulatory" evidence="18">
    <location>
        <begin position="895"/>
        <end position="1012"/>
    </location>
</feature>
<keyword evidence="5 15" id="KW-0597">Phosphoprotein</keyword>
<dbReference type="InterPro" id="IPR005467">
    <property type="entry name" value="His_kinase_dom"/>
</dbReference>
<dbReference type="InterPro" id="IPR036641">
    <property type="entry name" value="HPT_dom_sf"/>
</dbReference>
<dbReference type="PROSITE" id="PS50110">
    <property type="entry name" value="RESPONSE_REGULATORY"/>
    <property type="match status" value="1"/>
</dbReference>
<keyword evidence="9" id="KW-0418">Kinase</keyword>
<evidence type="ECO:0000313" key="22">
    <source>
        <dbReference type="EMBL" id="ANX03000.1"/>
    </source>
</evidence>
<keyword evidence="16" id="KW-0175">Coiled coil</keyword>
<keyword evidence="6" id="KW-0808">Transferase</keyword>
<dbReference type="GO" id="GO:0000155">
    <property type="term" value="F:phosphorelay sensor kinase activity"/>
    <property type="evidence" value="ECO:0007669"/>
    <property type="project" value="InterPro"/>
</dbReference>
<dbReference type="GO" id="GO:0005524">
    <property type="term" value="F:ATP binding"/>
    <property type="evidence" value="ECO:0007669"/>
    <property type="project" value="UniProtKB-KW"/>
</dbReference>
<evidence type="ECO:0000256" key="10">
    <source>
        <dbReference type="ARBA" id="ARBA00022840"/>
    </source>
</evidence>
<dbReference type="SMART" id="SM00388">
    <property type="entry name" value="HisKA"/>
    <property type="match status" value="1"/>
</dbReference>
<dbReference type="AlphaFoldDB" id="A0A1B1YQE6"/>
<dbReference type="InterPro" id="IPR011006">
    <property type="entry name" value="CheY-like_superfamily"/>
</dbReference>
<dbReference type="SMART" id="SM00304">
    <property type="entry name" value="HAMP"/>
    <property type="match status" value="1"/>
</dbReference>
<dbReference type="InterPro" id="IPR003660">
    <property type="entry name" value="HAMP_dom"/>
</dbReference>
<dbReference type="InterPro" id="IPR000014">
    <property type="entry name" value="PAS"/>
</dbReference>
<dbReference type="PANTHER" id="PTHR45339">
    <property type="entry name" value="HYBRID SIGNAL TRANSDUCTION HISTIDINE KINASE J"/>
    <property type="match status" value="1"/>
</dbReference>
<dbReference type="Gene3D" id="1.20.120.160">
    <property type="entry name" value="HPT domain"/>
    <property type="match status" value="1"/>
</dbReference>
<dbReference type="InterPro" id="IPR003661">
    <property type="entry name" value="HisK_dim/P_dom"/>
</dbReference>
<comment type="catalytic activity">
    <reaction evidence="1">
        <text>ATP + protein L-histidine = ADP + protein N-phospho-L-histidine.</text>
        <dbReference type="EC" id="2.7.13.3"/>
    </reaction>
</comment>
<dbReference type="InterPro" id="IPR036097">
    <property type="entry name" value="HisK_dim/P_sf"/>
</dbReference>
<dbReference type="OrthoDB" id="9797243at2"/>
<dbReference type="Gene3D" id="3.40.50.2300">
    <property type="match status" value="1"/>
</dbReference>
<reference evidence="23" key="1">
    <citation type="submission" date="2016-03" db="EMBL/GenBank/DDBJ databases">
        <title>Complete genome sequence of Solimmundus cernigliae, representing a novel lineage of polycyclic aromatic hydrocarbon degraders within the Gammaproteobacteria.</title>
        <authorList>
            <person name="Singleton D.R."/>
            <person name="Dickey A.N."/>
            <person name="Scholl E.H."/>
            <person name="Wright F.A."/>
            <person name="Aitken M.D."/>
        </authorList>
    </citation>
    <scope>NUCLEOTIDE SEQUENCE [LARGE SCALE GENOMIC DNA]</scope>
    <source>
        <strain evidence="23">TR3.2</strain>
    </source>
</reference>
<feature type="domain" description="HPt" evidence="21">
    <location>
        <begin position="1043"/>
        <end position="1143"/>
    </location>
</feature>
<dbReference type="EMBL" id="CP014671">
    <property type="protein sequence ID" value="ANX03000.1"/>
    <property type="molecule type" value="Genomic_DNA"/>
</dbReference>
<evidence type="ECO:0000259" key="21">
    <source>
        <dbReference type="PROSITE" id="PS50894"/>
    </source>
</evidence>
<dbReference type="CDD" id="cd00130">
    <property type="entry name" value="PAS"/>
    <property type="match status" value="2"/>
</dbReference>
<evidence type="ECO:0000256" key="9">
    <source>
        <dbReference type="ARBA" id="ARBA00022777"/>
    </source>
</evidence>
<dbReference type="PROSITE" id="PS50113">
    <property type="entry name" value="PAC"/>
    <property type="match status" value="2"/>
</dbReference>
<evidence type="ECO:0000256" key="15">
    <source>
        <dbReference type="PROSITE-ProRule" id="PRU00169"/>
    </source>
</evidence>
<evidence type="ECO:0000256" key="3">
    <source>
        <dbReference type="ARBA" id="ARBA00012438"/>
    </source>
</evidence>
<dbReference type="Pfam" id="PF02518">
    <property type="entry name" value="HATPase_c"/>
    <property type="match status" value="1"/>
</dbReference>
<keyword evidence="12" id="KW-0902">Two-component regulatory system</keyword>
<dbReference type="SUPFAM" id="SSF47226">
    <property type="entry name" value="Histidine-containing phosphotransfer domain, HPT domain"/>
    <property type="match status" value="1"/>
</dbReference>
<keyword evidence="23" id="KW-1185">Reference proteome</keyword>
<evidence type="ECO:0000256" key="14">
    <source>
        <dbReference type="PROSITE-ProRule" id="PRU00110"/>
    </source>
</evidence>
<proteinExistence type="predicted"/>
<comment type="subcellular location">
    <subcellularLocation>
        <location evidence="2">Cell membrane</location>
        <topology evidence="2">Multi-pass membrane protein</topology>
    </subcellularLocation>
</comment>
<dbReference type="PROSITE" id="PS50885">
    <property type="entry name" value="HAMP"/>
    <property type="match status" value="1"/>
</dbReference>
<dbReference type="InterPro" id="IPR003594">
    <property type="entry name" value="HATPase_dom"/>
</dbReference>
<dbReference type="Gene3D" id="1.10.287.130">
    <property type="match status" value="1"/>
</dbReference>
<evidence type="ECO:0000256" key="6">
    <source>
        <dbReference type="ARBA" id="ARBA00022679"/>
    </source>
</evidence>
<dbReference type="Pfam" id="PF01627">
    <property type="entry name" value="Hpt"/>
    <property type="match status" value="1"/>
</dbReference>
<evidence type="ECO:0000259" key="19">
    <source>
        <dbReference type="PROSITE" id="PS50113"/>
    </source>
</evidence>
<dbReference type="CDD" id="cd16922">
    <property type="entry name" value="HATPase_EvgS-ArcB-TorS-like"/>
    <property type="match status" value="1"/>
</dbReference>
<feature type="domain" description="Histidine kinase" evidence="17">
    <location>
        <begin position="656"/>
        <end position="872"/>
    </location>
</feature>
<dbReference type="InterPro" id="IPR013655">
    <property type="entry name" value="PAS_fold_3"/>
</dbReference>
<keyword evidence="11" id="KW-1133">Transmembrane helix</keyword>
<dbReference type="SUPFAM" id="SSF55785">
    <property type="entry name" value="PYP-like sensor domain (PAS domain)"/>
    <property type="match status" value="2"/>
</dbReference>
<dbReference type="NCBIfam" id="TIGR00229">
    <property type="entry name" value="sensory_box"/>
    <property type="match status" value="2"/>
</dbReference>
<dbReference type="STRING" id="1810504.PG2T_01535"/>
<dbReference type="RefSeq" id="WP_068802511.1">
    <property type="nucleotide sequence ID" value="NZ_CP014671.1"/>
</dbReference>
<evidence type="ECO:0000259" key="18">
    <source>
        <dbReference type="PROSITE" id="PS50110"/>
    </source>
</evidence>
<keyword evidence="8" id="KW-0547">Nucleotide-binding</keyword>
<dbReference type="SMART" id="SM00448">
    <property type="entry name" value="REC"/>
    <property type="match status" value="1"/>
</dbReference>
<dbReference type="SUPFAM" id="SSF47384">
    <property type="entry name" value="Homodimeric domain of signal transducing histidine kinase"/>
    <property type="match status" value="1"/>
</dbReference>
<evidence type="ECO:0000259" key="17">
    <source>
        <dbReference type="PROSITE" id="PS50109"/>
    </source>
</evidence>
<dbReference type="Proteomes" id="UP000092952">
    <property type="component" value="Chromosome"/>
</dbReference>
<feature type="domain" description="PAC" evidence="19">
    <location>
        <begin position="568"/>
        <end position="620"/>
    </location>
</feature>
<dbReference type="SUPFAM" id="SSF158472">
    <property type="entry name" value="HAMP domain-like"/>
    <property type="match status" value="1"/>
</dbReference>
<accession>A0A1B1YQE6</accession>
<evidence type="ECO:0000256" key="8">
    <source>
        <dbReference type="ARBA" id="ARBA00022741"/>
    </source>
</evidence>
<evidence type="ECO:0000313" key="23">
    <source>
        <dbReference type="Proteomes" id="UP000092952"/>
    </source>
</evidence>
<dbReference type="SMART" id="SM00091">
    <property type="entry name" value="PAS"/>
    <property type="match status" value="2"/>
</dbReference>
<feature type="modified residue" description="4-aspartylphosphate" evidence="15">
    <location>
        <position position="947"/>
    </location>
</feature>
<evidence type="ECO:0000256" key="16">
    <source>
        <dbReference type="SAM" id="Coils"/>
    </source>
</evidence>
<dbReference type="PROSITE" id="PS50894">
    <property type="entry name" value="HPT"/>
    <property type="match status" value="1"/>
</dbReference>